<dbReference type="EMBL" id="JAHVHU010000006">
    <property type="protein sequence ID" value="MBY5957716.1"/>
    <property type="molecule type" value="Genomic_DNA"/>
</dbReference>
<name>A0A953LAL8_9BACT</name>
<dbReference type="AlphaFoldDB" id="A0A953LAL8"/>
<gene>
    <name evidence="1" type="ORF">KUV50_06220</name>
</gene>
<dbReference type="Pfam" id="PF02620">
    <property type="entry name" value="YceD"/>
    <property type="match status" value="1"/>
</dbReference>
<protein>
    <submittedName>
        <fullName evidence="1">DUF177 domain-containing protein</fullName>
    </submittedName>
</protein>
<sequence length="178" mass="20192">MEGWKELVLSLPGLPVGVTTIETTVATKFFAQFEQSPIGEAAYEVRVFVDKKPGLYIVNVEADGWFAAACDRCLVPIRIPVETSNQYFFNLQSASKESVEDEEEVLTLEEGTVELDLRPLVYESIVLSMPMINVYECEEEEQPPCDMKVLKVLQDKKKMDSDRTSPTWDVLKNINFDD</sequence>
<evidence type="ECO:0000313" key="2">
    <source>
        <dbReference type="Proteomes" id="UP000753961"/>
    </source>
</evidence>
<accession>A0A953LAL8</accession>
<keyword evidence="2" id="KW-1185">Reference proteome</keyword>
<dbReference type="InterPro" id="IPR003772">
    <property type="entry name" value="YceD"/>
</dbReference>
<comment type="caution">
    <text evidence="1">The sequence shown here is derived from an EMBL/GenBank/DDBJ whole genome shotgun (WGS) entry which is preliminary data.</text>
</comment>
<proteinExistence type="predicted"/>
<dbReference type="RefSeq" id="WP_222579239.1">
    <property type="nucleotide sequence ID" value="NZ_JAHVHU010000006.1"/>
</dbReference>
<reference evidence="1" key="1">
    <citation type="submission" date="2021-06" db="EMBL/GenBank/DDBJ databases">
        <title>44 bacteria genomes isolated from Dapeng, Shenzhen.</title>
        <authorList>
            <person name="Zheng W."/>
            <person name="Yu S."/>
            <person name="Huang Y."/>
        </authorList>
    </citation>
    <scope>NUCLEOTIDE SEQUENCE</scope>
    <source>
        <strain evidence="1">DP5N28-2</strain>
    </source>
</reference>
<dbReference type="Proteomes" id="UP000753961">
    <property type="component" value="Unassembled WGS sequence"/>
</dbReference>
<organism evidence="1 2">
    <name type="scientific">Membranihabitans marinus</name>
    <dbReference type="NCBI Taxonomy" id="1227546"/>
    <lineage>
        <taxon>Bacteria</taxon>
        <taxon>Pseudomonadati</taxon>
        <taxon>Bacteroidota</taxon>
        <taxon>Saprospiria</taxon>
        <taxon>Saprospirales</taxon>
        <taxon>Saprospiraceae</taxon>
        <taxon>Membranihabitans</taxon>
    </lineage>
</organism>
<evidence type="ECO:0000313" key="1">
    <source>
        <dbReference type="EMBL" id="MBY5957716.1"/>
    </source>
</evidence>